<dbReference type="InterPro" id="IPR007348">
    <property type="entry name" value="CopC_dom"/>
</dbReference>
<dbReference type="Proteomes" id="UP000290365">
    <property type="component" value="Chromosome"/>
</dbReference>
<evidence type="ECO:0000313" key="4">
    <source>
        <dbReference type="EMBL" id="QBD83308.1"/>
    </source>
</evidence>
<gene>
    <name evidence="4" type="ORF">EPA93_48050</name>
</gene>
<dbReference type="SUPFAM" id="SSF81296">
    <property type="entry name" value="E set domains"/>
    <property type="match status" value="1"/>
</dbReference>
<dbReference type="GO" id="GO:0046688">
    <property type="term" value="P:response to copper ion"/>
    <property type="evidence" value="ECO:0007669"/>
    <property type="project" value="InterPro"/>
</dbReference>
<dbReference type="InterPro" id="IPR014756">
    <property type="entry name" value="Ig_E-set"/>
</dbReference>
<dbReference type="Pfam" id="PF04234">
    <property type="entry name" value="CopC"/>
    <property type="match status" value="1"/>
</dbReference>
<evidence type="ECO:0000259" key="3">
    <source>
        <dbReference type="Pfam" id="PF04234"/>
    </source>
</evidence>
<dbReference type="OrthoDB" id="2353937at2"/>
<dbReference type="GO" id="GO:0005507">
    <property type="term" value="F:copper ion binding"/>
    <property type="evidence" value="ECO:0007669"/>
    <property type="project" value="InterPro"/>
</dbReference>
<protein>
    <submittedName>
        <fullName evidence="4">Copper resistance protein CopC</fullName>
    </submittedName>
</protein>
<keyword evidence="2" id="KW-0186">Copper</keyword>
<feature type="domain" description="CopC" evidence="3">
    <location>
        <begin position="39"/>
        <end position="105"/>
    </location>
</feature>
<name>A0A4P6K4P6_KTERU</name>
<dbReference type="GO" id="GO:0042597">
    <property type="term" value="C:periplasmic space"/>
    <property type="evidence" value="ECO:0007669"/>
    <property type="project" value="InterPro"/>
</dbReference>
<sequence length="128" mass="14183">MALMNYVLPMRRGWKRLLLLALPLACCLLFLLPATSEAHAILLQSDPAQDAVLKSPPSQVRMWFSEDLSPAFSTAQVINGSSRQRIDLQDAHISSSNTREMDLSLPANVPLRSILYSGERNLPTMGMC</sequence>
<organism evidence="4 5">
    <name type="scientific">Ktedonosporobacter rubrisoli</name>
    <dbReference type="NCBI Taxonomy" id="2509675"/>
    <lineage>
        <taxon>Bacteria</taxon>
        <taxon>Bacillati</taxon>
        <taxon>Chloroflexota</taxon>
        <taxon>Ktedonobacteria</taxon>
        <taxon>Ktedonobacterales</taxon>
        <taxon>Ktedonosporobacteraceae</taxon>
        <taxon>Ktedonosporobacter</taxon>
    </lineage>
</organism>
<evidence type="ECO:0000256" key="1">
    <source>
        <dbReference type="ARBA" id="ARBA00022729"/>
    </source>
</evidence>
<keyword evidence="5" id="KW-1185">Reference proteome</keyword>
<reference evidence="4 5" key="1">
    <citation type="submission" date="2019-01" db="EMBL/GenBank/DDBJ databases">
        <title>Ktedonosporobacter rubrisoli SCAWS-G2.</title>
        <authorList>
            <person name="Huang Y."/>
            <person name="Yan B."/>
        </authorList>
    </citation>
    <scope>NUCLEOTIDE SEQUENCE [LARGE SCALE GENOMIC DNA]</scope>
    <source>
        <strain evidence="4 5">SCAWS-G2</strain>
    </source>
</reference>
<dbReference type="KEGG" id="kbs:EPA93_48050"/>
<evidence type="ECO:0000256" key="2">
    <source>
        <dbReference type="ARBA" id="ARBA00023008"/>
    </source>
</evidence>
<dbReference type="EMBL" id="CP035758">
    <property type="protein sequence ID" value="QBD83308.1"/>
    <property type="molecule type" value="Genomic_DNA"/>
</dbReference>
<dbReference type="InterPro" id="IPR014755">
    <property type="entry name" value="Cu-Rt/internalin_Ig-like"/>
</dbReference>
<keyword evidence="1" id="KW-0732">Signal</keyword>
<dbReference type="AlphaFoldDB" id="A0A4P6K4P6"/>
<accession>A0A4P6K4P6</accession>
<proteinExistence type="predicted"/>
<dbReference type="Gene3D" id="2.60.40.1220">
    <property type="match status" value="1"/>
</dbReference>
<evidence type="ECO:0000313" key="5">
    <source>
        <dbReference type="Proteomes" id="UP000290365"/>
    </source>
</evidence>